<keyword evidence="4" id="KW-1185">Reference proteome</keyword>
<evidence type="ECO:0000256" key="1">
    <source>
        <dbReference type="ARBA" id="ARBA00022801"/>
    </source>
</evidence>
<dbReference type="InterPro" id="IPR050300">
    <property type="entry name" value="GDXG_lipolytic_enzyme"/>
</dbReference>
<comment type="caution">
    <text evidence="3">The sequence shown here is derived from an EMBL/GenBank/DDBJ whole genome shotgun (WGS) entry which is preliminary data.</text>
</comment>
<feature type="domain" description="BD-FAE-like" evidence="2">
    <location>
        <begin position="3"/>
        <end position="203"/>
    </location>
</feature>
<dbReference type="PANTHER" id="PTHR48081:SF13">
    <property type="entry name" value="ALPHA_BETA HYDROLASE"/>
    <property type="match status" value="1"/>
</dbReference>
<evidence type="ECO:0000313" key="3">
    <source>
        <dbReference type="EMBL" id="MBM7470663.1"/>
    </source>
</evidence>
<keyword evidence="1" id="KW-0378">Hydrolase</keyword>
<name>A0ABS2L0S3_9MICO</name>
<gene>
    <name evidence="3" type="ORF">JOE66_000297</name>
</gene>
<proteinExistence type="predicted"/>
<protein>
    <submittedName>
        <fullName evidence="3">Acetyl esterase/lipase</fullName>
    </submittedName>
</protein>
<sequence>MSLDLHLPADARAVPVVLELHGGGWRVGSRAVFTPLVSKERSFDRIVAAGFAVVAADYRLSGEAHFPAQVDDVLAALDWIDMHAEEFGLDASRVVLWGGSAGATLAALAAMRRPQAVRGVIDWYGPADLFEMAAFTAQKGVDGAGTSREDLWLGAPVLSIPDRAAAASPARQAAAGLPPFHIAHGSADTEVPPVQSELLADALRAVGVDVELHLEPGAGHFWKGADDDATAALFDRAIAFAIRVTS</sequence>
<dbReference type="Proteomes" id="UP000776164">
    <property type="component" value="Unassembled WGS sequence"/>
</dbReference>
<dbReference type="EMBL" id="JAFBBU010000001">
    <property type="protein sequence ID" value="MBM7470663.1"/>
    <property type="molecule type" value="Genomic_DNA"/>
</dbReference>
<dbReference type="PANTHER" id="PTHR48081">
    <property type="entry name" value="AB HYDROLASE SUPERFAMILY PROTEIN C4A8.06C"/>
    <property type="match status" value="1"/>
</dbReference>
<dbReference type="Gene3D" id="3.40.50.1820">
    <property type="entry name" value="alpha/beta hydrolase"/>
    <property type="match status" value="1"/>
</dbReference>
<organism evidence="3 4">
    <name type="scientific">Subtercola frigoramans</name>
    <dbReference type="NCBI Taxonomy" id="120298"/>
    <lineage>
        <taxon>Bacteria</taxon>
        <taxon>Bacillati</taxon>
        <taxon>Actinomycetota</taxon>
        <taxon>Actinomycetes</taxon>
        <taxon>Micrococcales</taxon>
        <taxon>Microbacteriaceae</taxon>
        <taxon>Subtercola</taxon>
    </lineage>
</organism>
<evidence type="ECO:0000259" key="2">
    <source>
        <dbReference type="Pfam" id="PF20434"/>
    </source>
</evidence>
<dbReference type="SUPFAM" id="SSF53474">
    <property type="entry name" value="alpha/beta-Hydrolases"/>
    <property type="match status" value="1"/>
</dbReference>
<dbReference type="InterPro" id="IPR029058">
    <property type="entry name" value="AB_hydrolase_fold"/>
</dbReference>
<accession>A0ABS2L0S3</accession>
<reference evidence="3 4" key="1">
    <citation type="submission" date="2021-01" db="EMBL/GenBank/DDBJ databases">
        <title>Sequencing the genomes of 1000 actinobacteria strains.</title>
        <authorList>
            <person name="Klenk H.-P."/>
        </authorList>
    </citation>
    <scope>NUCLEOTIDE SEQUENCE [LARGE SCALE GENOMIC DNA]</scope>
    <source>
        <strain evidence="3 4">DSM 13057</strain>
    </source>
</reference>
<evidence type="ECO:0000313" key="4">
    <source>
        <dbReference type="Proteomes" id="UP000776164"/>
    </source>
</evidence>
<dbReference type="Pfam" id="PF20434">
    <property type="entry name" value="BD-FAE"/>
    <property type="match status" value="1"/>
</dbReference>
<dbReference type="InterPro" id="IPR049492">
    <property type="entry name" value="BD-FAE-like_dom"/>
</dbReference>
<dbReference type="RefSeq" id="WP_205106382.1">
    <property type="nucleotide sequence ID" value="NZ_BAAAHT010000018.1"/>
</dbReference>